<feature type="signal peptide" evidence="1">
    <location>
        <begin position="1"/>
        <end position="23"/>
    </location>
</feature>
<gene>
    <name evidence="2" type="ORF">A3K91_1969</name>
</gene>
<dbReference type="EMBL" id="CP014945">
    <property type="protein sequence ID" value="AMT97560.1"/>
    <property type="molecule type" value="Genomic_DNA"/>
</dbReference>
<evidence type="ECO:0000313" key="2">
    <source>
        <dbReference type="EMBL" id="AMT97560.1"/>
    </source>
</evidence>
<name>A0ABM5ZZP3_9GAMM</name>
<evidence type="ECO:0000313" key="3">
    <source>
        <dbReference type="Proteomes" id="UP000076104"/>
    </source>
</evidence>
<accession>A0ABM5ZZP3</accession>
<sequence>MTLFRLLSLSVLIVSAGNTLVHASASEYEDTEQYDLAFRVSYPYYELPLTDQDFSGYADSFGIEQFDTLMPPITDPSLLEQLASLHLGASDSGFFQLHESGDYQAFLSYGLYEDEDEAYVTEDNPYGAYVDQENILVLIKDGQLLIVALYDGFKIDKNLNVSYD</sequence>
<organism evidence="2 3">
    <name type="scientific">Psychrobacter alimentarius</name>
    <dbReference type="NCBI Taxonomy" id="261164"/>
    <lineage>
        <taxon>Bacteria</taxon>
        <taxon>Pseudomonadati</taxon>
        <taxon>Pseudomonadota</taxon>
        <taxon>Gammaproteobacteria</taxon>
        <taxon>Moraxellales</taxon>
        <taxon>Moraxellaceae</taxon>
        <taxon>Psychrobacter</taxon>
    </lineage>
</organism>
<keyword evidence="1" id="KW-0732">Signal</keyword>
<keyword evidence="3" id="KW-1185">Reference proteome</keyword>
<reference evidence="2 3" key="1">
    <citation type="submission" date="2016-03" db="EMBL/GenBank/DDBJ databases">
        <title>Genome sequencing of Psychrobacter alimentarius PAMC 27889.</title>
        <authorList>
            <person name="Lee J."/>
            <person name="Kim O.-S."/>
        </authorList>
    </citation>
    <scope>NUCLEOTIDE SEQUENCE [LARGE SCALE GENOMIC DNA]</scope>
    <source>
        <strain evidence="2 3">PAMC 27889</strain>
    </source>
</reference>
<dbReference type="Proteomes" id="UP000076104">
    <property type="component" value="Chromosome"/>
</dbReference>
<feature type="chain" id="PRO_5045391135" evidence="1">
    <location>
        <begin position="24"/>
        <end position="164"/>
    </location>
</feature>
<evidence type="ECO:0000256" key="1">
    <source>
        <dbReference type="SAM" id="SignalP"/>
    </source>
</evidence>
<proteinExistence type="predicted"/>
<protein>
    <submittedName>
        <fullName evidence="2">Uncharacterized protein</fullName>
    </submittedName>
</protein>